<evidence type="ECO:0000313" key="16">
    <source>
        <dbReference type="EMBL" id="GBQ07756.1"/>
    </source>
</evidence>
<dbReference type="Gene3D" id="3.10.50.40">
    <property type="match status" value="1"/>
</dbReference>
<comment type="similarity">
    <text evidence="11">Belongs to the PpiD chaperone family.</text>
</comment>
<dbReference type="Pfam" id="PF13145">
    <property type="entry name" value="Rotamase_2"/>
    <property type="match status" value="1"/>
</dbReference>
<dbReference type="EMBL" id="BAQD01000043">
    <property type="protein sequence ID" value="GBQ07756.1"/>
    <property type="molecule type" value="Genomic_DNA"/>
</dbReference>
<sequence length="645" mass="70231">MITALRHFVVDTWIGRVIALAIFVAFIGLSGSFMGLSGGLGGMSSGDITQIGHYKITPRDFARSIQQRLGYLQQSGVPLSALRSPAAQQEVSFESLRDLLTLKGAQLAGERNGVTPSDELIRQTVFSMPEFRDAQGHFSADKMNQLLQSNGLQHQDLIEQVRQSKTAQATMFGLAQNVTVPKAELDQMVRFYTEARKVDLIQLPFSAGKVSSQPSDAQLKRFYDNHPWLFKEPEYRHARIVVLLPSKVAVTDDVVRAIYKQRARDYNQPETRSVEVLGFDNEATAQQAAHSWQDGATWESIQKTFPQAIPATLPNARPEDLPDEALSKAAFLAHSGQVMAPVKTAMGWSVVHVTSITAPHQVSFEQAAPEIRAEVQKAEPSVVPSQHMQAFQEAVAGSTELDKIPADIGAVPVEGTLDAQGMTAGGSPAPLPGDEATRKAIVQQVFSQAKGDYPHVVSLPNGGGFAVVVANVQPGQQKAFDTVRADVTTAWQGEQQKRAQEARATALYQSAKKDGLQHALSGQPEEASLRKDERFSRLQKRSDMPELINRAALNQNVGQTAMLQEGNSFWLVQVTGSAAPATGEQEAVRQRVEQQLLQGLQGDLIESLGSSYQHETSHRALNTELFHQVSEQILGRLVGGAGQGQ</sequence>
<dbReference type="GO" id="GO:0016853">
    <property type="term" value="F:isomerase activity"/>
    <property type="evidence" value="ECO:0007669"/>
    <property type="project" value="UniProtKB-KW"/>
</dbReference>
<accession>A0ABQ0P043</accession>
<protein>
    <recommendedName>
        <fullName evidence="2">Parvulin-like PPIase</fullName>
    </recommendedName>
    <alternativeName>
        <fullName evidence="9">Peptidyl-prolyl cis-trans isomerase plp</fullName>
    </alternativeName>
    <alternativeName>
        <fullName evidence="12">Periplasmic chaperone PpiD</fullName>
    </alternativeName>
    <alternativeName>
        <fullName evidence="13">Periplasmic folding chaperone</fullName>
    </alternativeName>
    <alternativeName>
        <fullName evidence="10">Rotamase plp</fullName>
    </alternativeName>
</protein>
<evidence type="ECO:0000256" key="14">
    <source>
        <dbReference type="SAM" id="Phobius"/>
    </source>
</evidence>
<keyword evidence="8" id="KW-0143">Chaperone</keyword>
<evidence type="ECO:0000256" key="1">
    <source>
        <dbReference type="ARBA" id="ARBA00004382"/>
    </source>
</evidence>
<dbReference type="InterPro" id="IPR000297">
    <property type="entry name" value="PPIase_PpiC"/>
</dbReference>
<dbReference type="Proteomes" id="UP001062901">
    <property type="component" value="Unassembled WGS sequence"/>
</dbReference>
<dbReference type="RefSeq" id="WP_018979338.1">
    <property type="nucleotide sequence ID" value="NZ_KB899333.1"/>
</dbReference>
<evidence type="ECO:0000256" key="5">
    <source>
        <dbReference type="ARBA" id="ARBA00022692"/>
    </source>
</evidence>
<evidence type="ECO:0000259" key="15">
    <source>
        <dbReference type="Pfam" id="PF13145"/>
    </source>
</evidence>
<keyword evidence="5 14" id="KW-0812">Transmembrane</keyword>
<evidence type="ECO:0000256" key="11">
    <source>
        <dbReference type="ARBA" id="ARBA00038408"/>
    </source>
</evidence>
<keyword evidence="7 14" id="KW-0472">Membrane</keyword>
<keyword evidence="3" id="KW-1003">Cell membrane</keyword>
<dbReference type="PANTHER" id="PTHR47529:SF1">
    <property type="entry name" value="PERIPLASMIC CHAPERONE PPID"/>
    <property type="match status" value="1"/>
</dbReference>
<evidence type="ECO:0000256" key="8">
    <source>
        <dbReference type="ARBA" id="ARBA00023186"/>
    </source>
</evidence>
<evidence type="ECO:0000256" key="4">
    <source>
        <dbReference type="ARBA" id="ARBA00022519"/>
    </source>
</evidence>
<keyword evidence="17" id="KW-1185">Reference proteome</keyword>
<evidence type="ECO:0000256" key="13">
    <source>
        <dbReference type="ARBA" id="ARBA00042775"/>
    </source>
</evidence>
<evidence type="ECO:0000313" key="17">
    <source>
        <dbReference type="Proteomes" id="UP001062901"/>
    </source>
</evidence>
<keyword evidence="6 14" id="KW-1133">Transmembrane helix</keyword>
<organism evidence="16 17">
    <name type="scientific">Saccharibacter floricola DSM 15669</name>
    <dbReference type="NCBI Taxonomy" id="1123227"/>
    <lineage>
        <taxon>Bacteria</taxon>
        <taxon>Pseudomonadati</taxon>
        <taxon>Pseudomonadota</taxon>
        <taxon>Alphaproteobacteria</taxon>
        <taxon>Acetobacterales</taxon>
        <taxon>Acetobacteraceae</taxon>
        <taxon>Saccharibacter</taxon>
    </lineage>
</organism>
<dbReference type="InterPro" id="IPR052029">
    <property type="entry name" value="PpiD_chaperone"/>
</dbReference>
<dbReference type="SUPFAM" id="SSF109998">
    <property type="entry name" value="Triger factor/SurA peptide-binding domain-like"/>
    <property type="match status" value="1"/>
</dbReference>
<evidence type="ECO:0000256" key="12">
    <source>
        <dbReference type="ARBA" id="ARBA00040743"/>
    </source>
</evidence>
<feature type="transmembrane region" description="Helical" evidence="14">
    <location>
        <begin position="13"/>
        <end position="36"/>
    </location>
</feature>
<keyword evidence="16" id="KW-0413">Isomerase</keyword>
<evidence type="ECO:0000256" key="3">
    <source>
        <dbReference type="ARBA" id="ARBA00022475"/>
    </source>
</evidence>
<dbReference type="Pfam" id="PF13624">
    <property type="entry name" value="SurA_N_3"/>
    <property type="match status" value="1"/>
</dbReference>
<feature type="domain" description="PpiC" evidence="15">
    <location>
        <begin position="250"/>
        <end position="368"/>
    </location>
</feature>
<dbReference type="InterPro" id="IPR027304">
    <property type="entry name" value="Trigger_fact/SurA_dom_sf"/>
</dbReference>
<evidence type="ECO:0000256" key="6">
    <source>
        <dbReference type="ARBA" id="ARBA00022989"/>
    </source>
</evidence>
<evidence type="ECO:0000256" key="7">
    <source>
        <dbReference type="ARBA" id="ARBA00023136"/>
    </source>
</evidence>
<evidence type="ECO:0000256" key="9">
    <source>
        <dbReference type="ARBA" id="ARBA00030642"/>
    </source>
</evidence>
<proteinExistence type="inferred from homology"/>
<comment type="caution">
    <text evidence="16">The sequence shown here is derived from an EMBL/GenBank/DDBJ whole genome shotgun (WGS) entry which is preliminary data.</text>
</comment>
<keyword evidence="4" id="KW-0997">Cell inner membrane</keyword>
<name>A0ABQ0P043_9PROT</name>
<dbReference type="InterPro" id="IPR046357">
    <property type="entry name" value="PPIase_dom_sf"/>
</dbReference>
<gene>
    <name evidence="16" type="ORF">AA15669_1522</name>
</gene>
<evidence type="ECO:0000256" key="10">
    <source>
        <dbReference type="ARBA" id="ARBA00031484"/>
    </source>
</evidence>
<reference evidence="16" key="1">
    <citation type="submission" date="2013-04" db="EMBL/GenBank/DDBJ databases">
        <title>The genome sequencing project of 58 acetic acid bacteria.</title>
        <authorList>
            <person name="Okamoto-Kainuma A."/>
            <person name="Ishikawa M."/>
            <person name="Umino S."/>
            <person name="Koizumi Y."/>
            <person name="Shiwa Y."/>
            <person name="Yoshikawa H."/>
            <person name="Matsutani M."/>
            <person name="Matsushita K."/>
        </authorList>
    </citation>
    <scope>NUCLEOTIDE SEQUENCE</scope>
    <source>
        <strain evidence="16">DSM 15669</strain>
    </source>
</reference>
<dbReference type="PANTHER" id="PTHR47529">
    <property type="entry name" value="PEPTIDYL-PROLYL CIS-TRANS ISOMERASE D"/>
    <property type="match status" value="1"/>
</dbReference>
<evidence type="ECO:0000256" key="2">
    <source>
        <dbReference type="ARBA" id="ARBA00018370"/>
    </source>
</evidence>
<comment type="subcellular location">
    <subcellularLocation>
        <location evidence="1">Cell inner membrane</location>
        <topology evidence="1">Single-pass type II membrane protein</topology>
        <orientation evidence="1">Periplasmic side</orientation>
    </subcellularLocation>
</comment>